<feature type="compositionally biased region" description="Basic and acidic residues" evidence="1">
    <location>
        <begin position="117"/>
        <end position="133"/>
    </location>
</feature>
<evidence type="ECO:0000256" key="1">
    <source>
        <dbReference type="SAM" id="MobiDB-lite"/>
    </source>
</evidence>
<feature type="compositionally biased region" description="Polar residues" evidence="1">
    <location>
        <begin position="101"/>
        <end position="114"/>
    </location>
</feature>
<feature type="compositionally biased region" description="Low complexity" evidence="1">
    <location>
        <begin position="43"/>
        <end position="52"/>
    </location>
</feature>
<feature type="compositionally biased region" description="Polar residues" evidence="1">
    <location>
        <begin position="145"/>
        <end position="155"/>
    </location>
</feature>
<dbReference type="Pfam" id="PF09845">
    <property type="entry name" value="OapC"/>
    <property type="match status" value="1"/>
</dbReference>
<dbReference type="RefSeq" id="WP_227776729.1">
    <property type="nucleotide sequence ID" value="NZ_BAABKX010000001.1"/>
</dbReference>
<name>A0AAV3UFK8_9EURY</name>
<organism evidence="2 3">
    <name type="scientific">Haladaptatus pallidirubidus</name>
    <dbReference type="NCBI Taxonomy" id="1008152"/>
    <lineage>
        <taxon>Archaea</taxon>
        <taxon>Methanobacteriati</taxon>
        <taxon>Methanobacteriota</taxon>
        <taxon>Stenosarchaea group</taxon>
        <taxon>Halobacteria</taxon>
        <taxon>Halobacteriales</taxon>
        <taxon>Haladaptataceae</taxon>
        <taxon>Haladaptatus</taxon>
    </lineage>
</organism>
<feature type="compositionally biased region" description="Basic and acidic residues" evidence="1">
    <location>
        <begin position="158"/>
        <end position="182"/>
    </location>
</feature>
<dbReference type="EMBL" id="BAABKX010000001">
    <property type="protein sequence ID" value="GAA5048220.1"/>
    <property type="molecule type" value="Genomic_DNA"/>
</dbReference>
<evidence type="ECO:0000313" key="2">
    <source>
        <dbReference type="EMBL" id="GAA5048220.1"/>
    </source>
</evidence>
<gene>
    <name evidence="2" type="ORF">GCM10025751_19750</name>
</gene>
<dbReference type="AlphaFoldDB" id="A0AAV3UFK8"/>
<comment type="caution">
    <text evidence="2">The sequence shown here is derived from an EMBL/GenBank/DDBJ whole genome shotgun (WGS) entry which is preliminary data.</text>
</comment>
<feature type="region of interest" description="Disordered" evidence="1">
    <location>
        <begin position="26"/>
        <end position="218"/>
    </location>
</feature>
<sequence>MPHKCTNCGRAFADGSKEMLSGCPDCGGNKFQFRPSGSSPNETTASGSASATAEKKNEAPDNASSSGAVGRAASTVRGWVGSNDPAKDIQSGGSLDEQTKASRSQQAKPKSGQASARRAEGRPKPTGDEKSPDNRNVNRTRKPTDGSQSDSSAPRTTEAAEAKSPADSKGDSPADSAGEDRAQASARSEIVPEDELPEKQTDEGTGTVVEAPNDNQPSLDELREELNSQFESIKVVEPGQYELNLMELYERDEYIIALKENGRYVIQVPDSWAGSEDN</sequence>
<proteinExistence type="predicted"/>
<dbReference type="Proteomes" id="UP001501729">
    <property type="component" value="Unassembled WGS sequence"/>
</dbReference>
<accession>A0AAV3UFK8</accession>
<dbReference type="InterPro" id="IPR018645">
    <property type="entry name" value="OapC-like"/>
</dbReference>
<keyword evidence="3" id="KW-1185">Reference proteome</keyword>
<evidence type="ECO:0000313" key="3">
    <source>
        <dbReference type="Proteomes" id="UP001501729"/>
    </source>
</evidence>
<feature type="compositionally biased region" description="Low complexity" evidence="1">
    <location>
        <begin position="63"/>
        <end position="74"/>
    </location>
</feature>
<dbReference type="GeneID" id="68612572"/>
<reference evidence="2 3" key="1">
    <citation type="journal article" date="2019" name="Int. J. Syst. Evol. Microbiol.">
        <title>The Global Catalogue of Microorganisms (GCM) 10K type strain sequencing project: providing services to taxonomists for standard genome sequencing and annotation.</title>
        <authorList>
            <consortium name="The Broad Institute Genomics Platform"/>
            <consortium name="The Broad Institute Genome Sequencing Center for Infectious Disease"/>
            <person name="Wu L."/>
            <person name="Ma J."/>
        </authorList>
    </citation>
    <scope>NUCLEOTIDE SEQUENCE [LARGE SCALE GENOMIC DNA]</scope>
    <source>
        <strain evidence="2 3">JCM 17504</strain>
    </source>
</reference>
<protein>
    <submittedName>
        <fullName evidence="2">Zn-ribbon domain-containing protein</fullName>
    </submittedName>
</protein>